<dbReference type="GO" id="GO:0016740">
    <property type="term" value="F:transferase activity"/>
    <property type="evidence" value="ECO:0007669"/>
    <property type="project" value="UniProtKB-KW"/>
</dbReference>
<keyword evidence="2" id="KW-1185">Reference proteome</keyword>
<dbReference type="Pfam" id="PF08843">
    <property type="entry name" value="AbiEii"/>
    <property type="match status" value="1"/>
</dbReference>
<dbReference type="InterPro" id="IPR014942">
    <property type="entry name" value="AbiEii"/>
</dbReference>
<gene>
    <name evidence="1" type="ORF">G7043_00255</name>
</gene>
<reference evidence="1 2" key="1">
    <citation type="submission" date="2020-03" db="EMBL/GenBank/DDBJ databases">
        <title>Isolation and identification of active actinomycetes.</title>
        <authorList>
            <person name="Sun X."/>
        </authorList>
    </citation>
    <scope>NUCLEOTIDE SEQUENCE [LARGE SCALE GENOMIC DNA]</scope>
    <source>
        <strain evidence="1 2">NEAU-D13</strain>
    </source>
</reference>
<name>A0A7C9VK17_9PSEU</name>
<comment type="caution">
    <text evidence="1">The sequence shown here is derived from an EMBL/GenBank/DDBJ whole genome shotgun (WGS) entry which is preliminary data.</text>
</comment>
<dbReference type="EMBL" id="JAAMPJ010000001">
    <property type="protein sequence ID" value="NGY57353.1"/>
    <property type="molecule type" value="Genomic_DNA"/>
</dbReference>
<keyword evidence="1" id="KW-0808">Transferase</keyword>
<evidence type="ECO:0000313" key="1">
    <source>
        <dbReference type="EMBL" id="NGY57353.1"/>
    </source>
</evidence>
<accession>A0A7C9VK17</accession>
<sequence length="308" mass="34442">MTSERLPSPQAFMSSLKSRAANSSRLTGVPTGELIERYYHRRLLARVFHSDSDGWVLKGGQALLVRWPRARYSTDVDLLRVSEDATVDGAVEALLAAASIELDDHLRFDHHDTSHETAANRPSRKVRFKVMFGLRQLATVSVDVVAAELHPVGRLTVEQLTAPFAIDSSPWPEIRMWPLEDHVADKIAAMYERHRERLLPSTRFKDLVDLVLIACHSTLDGATTHRALHAEVRRRTSAGTHLLLPAEFAVPDASWTAGYRAAAGKTTELSAEHRTLDGVLPLADAFITPLLQERPPSGVWKVDRMRWE</sequence>
<organism evidence="1 2">
    <name type="scientific">Lentzea alba</name>
    <dbReference type="NCBI Taxonomy" id="2714351"/>
    <lineage>
        <taxon>Bacteria</taxon>
        <taxon>Bacillati</taxon>
        <taxon>Actinomycetota</taxon>
        <taxon>Actinomycetes</taxon>
        <taxon>Pseudonocardiales</taxon>
        <taxon>Pseudonocardiaceae</taxon>
        <taxon>Lentzea</taxon>
    </lineage>
</organism>
<dbReference type="AlphaFoldDB" id="A0A7C9VK17"/>
<dbReference type="Proteomes" id="UP000481360">
    <property type="component" value="Unassembled WGS sequence"/>
</dbReference>
<proteinExistence type="predicted"/>
<protein>
    <submittedName>
        <fullName evidence="1">Nucleotidyl transferase AbiEii/AbiGii toxin family protein</fullName>
    </submittedName>
</protein>
<evidence type="ECO:0000313" key="2">
    <source>
        <dbReference type="Proteomes" id="UP000481360"/>
    </source>
</evidence>